<dbReference type="AlphaFoldDB" id="A0AAE1P5Y3"/>
<evidence type="ECO:0000313" key="1">
    <source>
        <dbReference type="EMBL" id="KAK4302700.1"/>
    </source>
</evidence>
<sequence>VRCRWKPDLQSYMGEGGTSLTSSSTPEILS</sequence>
<organism evidence="1 2">
    <name type="scientific">Petrolisthes manimaculis</name>
    <dbReference type="NCBI Taxonomy" id="1843537"/>
    <lineage>
        <taxon>Eukaryota</taxon>
        <taxon>Metazoa</taxon>
        <taxon>Ecdysozoa</taxon>
        <taxon>Arthropoda</taxon>
        <taxon>Crustacea</taxon>
        <taxon>Multicrustacea</taxon>
        <taxon>Malacostraca</taxon>
        <taxon>Eumalacostraca</taxon>
        <taxon>Eucarida</taxon>
        <taxon>Decapoda</taxon>
        <taxon>Pleocyemata</taxon>
        <taxon>Anomura</taxon>
        <taxon>Galatheoidea</taxon>
        <taxon>Porcellanidae</taxon>
        <taxon>Petrolisthes</taxon>
    </lineage>
</organism>
<accession>A0AAE1P5Y3</accession>
<reference evidence="1" key="1">
    <citation type="submission" date="2023-11" db="EMBL/GenBank/DDBJ databases">
        <title>Genome assemblies of two species of porcelain crab, Petrolisthes cinctipes and Petrolisthes manimaculis (Anomura: Porcellanidae).</title>
        <authorList>
            <person name="Angst P."/>
        </authorList>
    </citation>
    <scope>NUCLEOTIDE SEQUENCE</scope>
    <source>
        <strain evidence="1">PB745_02</strain>
        <tissue evidence="1">Gill</tissue>
    </source>
</reference>
<dbReference type="Proteomes" id="UP001292094">
    <property type="component" value="Unassembled WGS sequence"/>
</dbReference>
<name>A0AAE1P5Y3_9EUCA</name>
<protein>
    <submittedName>
        <fullName evidence="1">Uncharacterized protein</fullName>
    </submittedName>
</protein>
<gene>
    <name evidence="1" type="ORF">Pmani_025218</name>
</gene>
<dbReference type="EMBL" id="JAWZYT010002688">
    <property type="protein sequence ID" value="KAK4302700.1"/>
    <property type="molecule type" value="Genomic_DNA"/>
</dbReference>
<keyword evidence="2" id="KW-1185">Reference proteome</keyword>
<proteinExistence type="predicted"/>
<evidence type="ECO:0000313" key="2">
    <source>
        <dbReference type="Proteomes" id="UP001292094"/>
    </source>
</evidence>
<comment type="caution">
    <text evidence="1">The sequence shown here is derived from an EMBL/GenBank/DDBJ whole genome shotgun (WGS) entry which is preliminary data.</text>
</comment>
<feature type="non-terminal residue" evidence="1">
    <location>
        <position position="1"/>
    </location>
</feature>